<dbReference type="InterPro" id="IPR026873">
    <property type="entry name" value="Ptb1"/>
</dbReference>
<dbReference type="FunFam" id="1.50.10.20:FF:000012">
    <property type="entry name" value="Geranylgeranyl transferase type-2 subunit beta"/>
    <property type="match status" value="1"/>
</dbReference>
<proteinExistence type="inferred from homology"/>
<evidence type="ECO:0000256" key="1">
    <source>
        <dbReference type="ARBA" id="ARBA00010497"/>
    </source>
</evidence>
<keyword evidence="5 9" id="KW-0479">Metal-binding</keyword>
<evidence type="ECO:0000256" key="4">
    <source>
        <dbReference type="ARBA" id="ARBA00022679"/>
    </source>
</evidence>
<dbReference type="EC" id="2.5.1.60" evidence="9"/>
<evidence type="ECO:0000313" key="11">
    <source>
        <dbReference type="EMBL" id="KAA8496963.1"/>
    </source>
</evidence>
<dbReference type="EMBL" id="VRMN01000002">
    <property type="protein sequence ID" value="KAA8496963.1"/>
    <property type="molecule type" value="Genomic_DNA"/>
</dbReference>
<reference evidence="12" key="1">
    <citation type="journal article" date="2019" name="Nat. Commun.">
        <title>Expansion of phycobilisome linker gene families in mesophilic red algae.</title>
        <authorList>
            <person name="Lee J."/>
            <person name="Kim D."/>
            <person name="Bhattacharya D."/>
            <person name="Yoon H.S."/>
        </authorList>
    </citation>
    <scope>NUCLEOTIDE SEQUENCE [LARGE SCALE GENOMIC DNA]</scope>
    <source>
        <strain evidence="12">CCMP 1328</strain>
    </source>
</reference>
<evidence type="ECO:0000256" key="8">
    <source>
        <dbReference type="ARBA" id="ARBA00047658"/>
    </source>
</evidence>
<dbReference type="InterPro" id="IPR001330">
    <property type="entry name" value="Prenyltrans"/>
</dbReference>
<evidence type="ECO:0000256" key="5">
    <source>
        <dbReference type="ARBA" id="ARBA00022723"/>
    </source>
</evidence>
<comment type="catalytic activity">
    <reaction evidence="8 9">
        <text>geranylgeranyl diphosphate + L-cysteinyl-[protein] = S-geranylgeranyl-L-cysteinyl-[protein] + diphosphate</text>
        <dbReference type="Rhea" id="RHEA:21240"/>
        <dbReference type="Rhea" id="RHEA-COMP:10131"/>
        <dbReference type="Rhea" id="RHEA-COMP:11537"/>
        <dbReference type="ChEBI" id="CHEBI:29950"/>
        <dbReference type="ChEBI" id="CHEBI:33019"/>
        <dbReference type="ChEBI" id="CHEBI:57533"/>
        <dbReference type="ChEBI" id="CHEBI:86021"/>
        <dbReference type="EC" id="2.5.1.60"/>
    </reaction>
</comment>
<dbReference type="InterPro" id="IPR008930">
    <property type="entry name" value="Terpenoid_cyclase/PrenylTrfase"/>
</dbReference>
<dbReference type="SUPFAM" id="SSF48239">
    <property type="entry name" value="Terpenoid cyclases/Protein prenyltransferases"/>
    <property type="match status" value="1"/>
</dbReference>
<dbReference type="Gene3D" id="1.50.10.20">
    <property type="match status" value="1"/>
</dbReference>
<dbReference type="Pfam" id="PF00432">
    <property type="entry name" value="Prenyltrans"/>
    <property type="match status" value="1"/>
</dbReference>
<keyword evidence="6" id="KW-0677">Repeat</keyword>
<comment type="caution">
    <text evidence="11">The sequence shown here is derived from an EMBL/GenBank/DDBJ whole genome shotgun (WGS) entry which is preliminary data.</text>
</comment>
<evidence type="ECO:0000259" key="10">
    <source>
        <dbReference type="Pfam" id="PF00432"/>
    </source>
</evidence>
<dbReference type="CDD" id="cd02894">
    <property type="entry name" value="GGTase-II"/>
    <property type="match status" value="1"/>
</dbReference>
<protein>
    <recommendedName>
        <fullName evidence="9">Geranylgeranyl transferase type-2 subunit beta</fullName>
        <ecNumber evidence="9">2.5.1.60</ecNumber>
    </recommendedName>
</protein>
<dbReference type="PANTHER" id="PTHR11774">
    <property type="entry name" value="GERANYLGERANYL TRANSFERASE TYPE BETA SUBUNIT"/>
    <property type="match status" value="1"/>
</dbReference>
<dbReference type="AlphaFoldDB" id="A0A5J4Z241"/>
<dbReference type="GO" id="GO:0046872">
    <property type="term" value="F:metal ion binding"/>
    <property type="evidence" value="ECO:0007669"/>
    <property type="project" value="UniProtKB-KW"/>
</dbReference>
<comment type="subunit">
    <text evidence="2">Heterodimer of an alpha and a beta subunit.</text>
</comment>
<comment type="cofactor">
    <cofactor evidence="9">
        <name>Zn(2+)</name>
        <dbReference type="ChEBI" id="CHEBI:29105"/>
    </cofactor>
    <text evidence="9">Binds 1 zinc ion per subunit.</text>
</comment>
<comment type="function">
    <text evidence="9">Catalyzes the transfer of a geranylgeranyl moiety from geranylgeranyl diphosphate to both cysteines of proteins with the C-terminal sequence -XXCC, -XCXC and -CCXX.</text>
</comment>
<feature type="domain" description="Prenyltransferase alpha-alpha toroid" evidence="10">
    <location>
        <begin position="23"/>
        <end position="335"/>
    </location>
</feature>
<evidence type="ECO:0000256" key="6">
    <source>
        <dbReference type="ARBA" id="ARBA00022737"/>
    </source>
</evidence>
<keyword evidence="12" id="KW-1185">Reference proteome</keyword>
<dbReference type="InterPro" id="IPR045089">
    <property type="entry name" value="PGGT1B-like"/>
</dbReference>
<evidence type="ECO:0000256" key="9">
    <source>
        <dbReference type="RuleBase" id="RU365076"/>
    </source>
</evidence>
<dbReference type="GO" id="GO:0005968">
    <property type="term" value="C:Rab-protein geranylgeranyltransferase complex"/>
    <property type="evidence" value="ECO:0007669"/>
    <property type="project" value="UniProtKB-UniRule"/>
</dbReference>
<gene>
    <name evidence="11" type="ORF">FVE85_0692</name>
</gene>
<dbReference type="OrthoDB" id="5428259at2759"/>
<evidence type="ECO:0000256" key="7">
    <source>
        <dbReference type="ARBA" id="ARBA00022833"/>
    </source>
</evidence>
<name>A0A5J4Z241_PORPP</name>
<comment type="similarity">
    <text evidence="1 9">Belongs to the protein prenyltransferase subunit beta family.</text>
</comment>
<keyword evidence="4 9" id="KW-0808">Transferase</keyword>
<evidence type="ECO:0000313" key="12">
    <source>
        <dbReference type="Proteomes" id="UP000324585"/>
    </source>
</evidence>
<keyword evidence="3 9" id="KW-0637">Prenyltransferase</keyword>
<evidence type="ECO:0000256" key="3">
    <source>
        <dbReference type="ARBA" id="ARBA00022602"/>
    </source>
</evidence>
<dbReference type="Proteomes" id="UP000324585">
    <property type="component" value="Unassembled WGS sequence"/>
</dbReference>
<keyword evidence="7 9" id="KW-0862">Zinc</keyword>
<dbReference type="OMA" id="AESHCGQ"/>
<dbReference type="PANTHER" id="PTHR11774:SF11">
    <property type="entry name" value="GERANYLGERANYL TRANSFERASE TYPE-2 SUBUNIT BETA"/>
    <property type="match status" value="1"/>
</dbReference>
<dbReference type="GO" id="GO:0004663">
    <property type="term" value="F:Rab geranylgeranyltransferase activity"/>
    <property type="evidence" value="ECO:0007669"/>
    <property type="project" value="UniProtKB-UniRule"/>
</dbReference>
<organism evidence="11 12">
    <name type="scientific">Porphyridium purpureum</name>
    <name type="common">Red alga</name>
    <name type="synonym">Porphyridium cruentum</name>
    <dbReference type="NCBI Taxonomy" id="35688"/>
    <lineage>
        <taxon>Eukaryota</taxon>
        <taxon>Rhodophyta</taxon>
        <taxon>Bangiophyceae</taxon>
        <taxon>Porphyridiales</taxon>
        <taxon>Porphyridiaceae</taxon>
        <taxon>Porphyridium</taxon>
    </lineage>
</organism>
<dbReference type="GO" id="GO:0072657">
    <property type="term" value="P:protein localization to membrane"/>
    <property type="evidence" value="ECO:0007669"/>
    <property type="project" value="UniProtKB-ARBA"/>
</dbReference>
<evidence type="ECO:0000256" key="2">
    <source>
        <dbReference type="ARBA" id="ARBA00011355"/>
    </source>
</evidence>
<sequence>MMTSDNKSHRSMDESVCAQLLAELHVESLLRLEASSESYLQFLLEHKKMSAMYWALTSLALLRSLHTLADRGAVLAFIKGCERETTSAGEDKTNRSQIAPALGYAGNVDQDAHLLYTLSAVQCLAVLGEFVLIEAQADRIAAYVRSLQNADGSFCGDAYGEVDTRFSYAALLTLQLIRRTDAVDVEAAVNYVLSCRNFDGGFGCIPFAESHAGQVFCCVGALKLAGALDRVDQTTLGWWLCQRQLPNGGLNGRPDKKEDVCYSWWVLSSLSMLDKQHWIDANALGAFIMRAQDDEYGGIADRPGDRADVFHTFFGLAGLSLLGHPSLEHIHPMYALPCSVIRQLNFSESA</sequence>
<accession>A0A5J4Z241</accession>